<evidence type="ECO:0000313" key="1">
    <source>
        <dbReference type="EMBL" id="OGK47995.1"/>
    </source>
</evidence>
<dbReference type="Gene3D" id="3.60.15.10">
    <property type="entry name" value="Ribonuclease Z/Hydroxyacylglutathione hydrolase-like"/>
    <property type="match status" value="1"/>
</dbReference>
<name>A0A1F7IXD2_9BACT</name>
<gene>
    <name evidence="1" type="ORF">A3A93_04300</name>
</gene>
<dbReference type="PANTHER" id="PTHR42967">
    <property type="entry name" value="METAL DEPENDENT HYDROLASE"/>
    <property type="match status" value="1"/>
</dbReference>
<dbReference type="Proteomes" id="UP000177141">
    <property type="component" value="Unassembled WGS sequence"/>
</dbReference>
<proteinExistence type="predicted"/>
<evidence type="ECO:0000313" key="2">
    <source>
        <dbReference type="Proteomes" id="UP000177141"/>
    </source>
</evidence>
<dbReference type="InterPro" id="IPR036866">
    <property type="entry name" value="RibonucZ/Hydroxyglut_hydro"/>
</dbReference>
<protein>
    <recommendedName>
        <fullName evidence="3">Lactamase</fullName>
    </recommendedName>
</protein>
<dbReference type="STRING" id="1802061.A3A93_04300"/>
<sequence>MEIKYFGHSSFFIKTKFAKIVTDPFDPQMVGLKFPKIEVDIVTVSHSHSDHNYRDNIKEGALFLDWPGEYEKNEVRIRGFSTFHDNKQGAERGENVIYKIEAEGVKVLHCGDLGHSLDEATVELIGSVDILLIPTGGVYTIGPDEAVKVVQEIEPSLVIPMHYGRPELNQATFKDLAPVENFLKEMGAKDTQKVDKLVVKKEELNPEDMKVVVLSIQ</sequence>
<accession>A0A1F7IXD2</accession>
<dbReference type="Pfam" id="PF13483">
    <property type="entry name" value="Lactamase_B_3"/>
    <property type="match status" value="1"/>
</dbReference>
<reference evidence="1 2" key="1">
    <citation type="journal article" date="2016" name="Nat. Commun.">
        <title>Thousands of microbial genomes shed light on interconnected biogeochemical processes in an aquifer system.</title>
        <authorList>
            <person name="Anantharaman K."/>
            <person name="Brown C.T."/>
            <person name="Hug L.A."/>
            <person name="Sharon I."/>
            <person name="Castelle C.J."/>
            <person name="Probst A.J."/>
            <person name="Thomas B.C."/>
            <person name="Singh A."/>
            <person name="Wilkins M.J."/>
            <person name="Karaoz U."/>
            <person name="Brodie E.L."/>
            <person name="Williams K.H."/>
            <person name="Hubbard S.S."/>
            <person name="Banfield J.F."/>
        </authorList>
    </citation>
    <scope>NUCLEOTIDE SEQUENCE [LARGE SCALE GENOMIC DNA]</scope>
</reference>
<evidence type="ECO:0008006" key="3">
    <source>
        <dbReference type="Google" id="ProtNLM"/>
    </source>
</evidence>
<dbReference type="PANTHER" id="PTHR42967:SF1">
    <property type="entry name" value="MBL FOLD METALLO-HYDROLASE"/>
    <property type="match status" value="1"/>
</dbReference>
<dbReference type="SUPFAM" id="SSF56281">
    <property type="entry name" value="Metallo-hydrolase/oxidoreductase"/>
    <property type="match status" value="1"/>
</dbReference>
<organism evidence="1 2">
    <name type="scientific">Candidatus Roizmanbacteria bacterium RIFCSPLOWO2_01_FULL_38_12</name>
    <dbReference type="NCBI Taxonomy" id="1802061"/>
    <lineage>
        <taxon>Bacteria</taxon>
        <taxon>Candidatus Roizmaniibacteriota</taxon>
    </lineage>
</organism>
<dbReference type="EMBL" id="MGAL01000024">
    <property type="protein sequence ID" value="OGK47995.1"/>
    <property type="molecule type" value="Genomic_DNA"/>
</dbReference>
<dbReference type="AlphaFoldDB" id="A0A1F7IXD2"/>
<comment type="caution">
    <text evidence="1">The sequence shown here is derived from an EMBL/GenBank/DDBJ whole genome shotgun (WGS) entry which is preliminary data.</text>
</comment>